<dbReference type="Proteomes" id="UP001165065">
    <property type="component" value="Unassembled WGS sequence"/>
</dbReference>
<evidence type="ECO:0000256" key="1">
    <source>
        <dbReference type="ARBA" id="ARBA00004123"/>
    </source>
</evidence>
<evidence type="ECO:0000256" key="7">
    <source>
        <dbReference type="ARBA" id="ARBA00023054"/>
    </source>
</evidence>
<dbReference type="SUPFAM" id="SSF52540">
    <property type="entry name" value="P-loop containing nucleoside triphosphate hydrolases"/>
    <property type="match status" value="2"/>
</dbReference>
<dbReference type="OrthoDB" id="5857104at2759"/>
<dbReference type="Gene3D" id="3.40.50.10810">
    <property type="entry name" value="Tandem AAA-ATPase domain"/>
    <property type="match status" value="1"/>
</dbReference>
<keyword evidence="6" id="KW-0067">ATP-binding</keyword>
<feature type="compositionally biased region" description="Basic residues" evidence="9">
    <location>
        <begin position="1"/>
        <end position="12"/>
    </location>
</feature>
<keyword evidence="3" id="KW-0547">Nucleotide-binding</keyword>
<name>A0A9W7GFG5_9STRA</name>
<dbReference type="InterPro" id="IPR014001">
    <property type="entry name" value="Helicase_ATP-bd"/>
</dbReference>
<evidence type="ECO:0000256" key="5">
    <source>
        <dbReference type="ARBA" id="ARBA00022806"/>
    </source>
</evidence>
<feature type="domain" description="Helicase C-terminal" evidence="11">
    <location>
        <begin position="519"/>
        <end position="684"/>
    </location>
</feature>
<evidence type="ECO:0000259" key="10">
    <source>
        <dbReference type="PROSITE" id="PS51192"/>
    </source>
</evidence>
<reference evidence="13" key="1">
    <citation type="journal article" date="2023" name="Commun. Biol.">
        <title>Genome analysis of Parmales, the sister group of diatoms, reveals the evolutionary specialization of diatoms from phago-mixotrophs to photoautotrophs.</title>
        <authorList>
            <person name="Ban H."/>
            <person name="Sato S."/>
            <person name="Yoshikawa S."/>
            <person name="Yamada K."/>
            <person name="Nakamura Y."/>
            <person name="Ichinomiya M."/>
            <person name="Sato N."/>
            <person name="Blanc-Mathieu R."/>
            <person name="Endo H."/>
            <person name="Kuwata A."/>
            <person name="Ogata H."/>
        </authorList>
    </citation>
    <scope>NUCLEOTIDE SEQUENCE [LARGE SCALE GENOMIC DNA]</scope>
</reference>
<evidence type="ECO:0000313" key="13">
    <source>
        <dbReference type="Proteomes" id="UP001165065"/>
    </source>
</evidence>
<dbReference type="InterPro" id="IPR000330">
    <property type="entry name" value="SNF2_N"/>
</dbReference>
<feature type="region of interest" description="Disordered" evidence="9">
    <location>
        <begin position="127"/>
        <end position="158"/>
    </location>
</feature>
<dbReference type="FunFam" id="3.40.50.10810:FF:000015">
    <property type="entry name" value="lymphoid-specific helicase isoform X1"/>
    <property type="match status" value="1"/>
</dbReference>
<evidence type="ECO:0000256" key="4">
    <source>
        <dbReference type="ARBA" id="ARBA00022801"/>
    </source>
</evidence>
<dbReference type="GO" id="GO:0005634">
    <property type="term" value="C:nucleus"/>
    <property type="evidence" value="ECO:0007669"/>
    <property type="project" value="UniProtKB-SubCell"/>
</dbReference>
<dbReference type="Gene3D" id="3.40.50.300">
    <property type="entry name" value="P-loop containing nucleotide triphosphate hydrolases"/>
    <property type="match status" value="1"/>
</dbReference>
<keyword evidence="7" id="KW-0175">Coiled coil</keyword>
<comment type="subcellular location">
    <subcellularLocation>
        <location evidence="1">Nucleus</location>
    </subcellularLocation>
</comment>
<dbReference type="CDD" id="cd18793">
    <property type="entry name" value="SF2_C_SNF"/>
    <property type="match status" value="1"/>
</dbReference>
<dbReference type="InterPro" id="IPR001650">
    <property type="entry name" value="Helicase_C-like"/>
</dbReference>
<keyword evidence="13" id="KW-1185">Reference proteome</keyword>
<evidence type="ECO:0000256" key="6">
    <source>
        <dbReference type="ARBA" id="ARBA00022840"/>
    </source>
</evidence>
<dbReference type="SMART" id="SM00490">
    <property type="entry name" value="HELICc"/>
    <property type="match status" value="1"/>
</dbReference>
<keyword evidence="5" id="KW-0347">Helicase</keyword>
<keyword evidence="4" id="KW-0378">Hydrolase</keyword>
<comment type="caution">
    <text evidence="12">The sequence shown here is derived from an EMBL/GenBank/DDBJ whole genome shotgun (WGS) entry which is preliminary data.</text>
</comment>
<evidence type="ECO:0000256" key="8">
    <source>
        <dbReference type="ARBA" id="ARBA00023242"/>
    </source>
</evidence>
<accession>A0A9W7GFG5</accession>
<dbReference type="SMART" id="SM00487">
    <property type="entry name" value="DEXDc"/>
    <property type="match status" value="1"/>
</dbReference>
<organism evidence="12 13">
    <name type="scientific">Triparma columacea</name>
    <dbReference type="NCBI Taxonomy" id="722753"/>
    <lineage>
        <taxon>Eukaryota</taxon>
        <taxon>Sar</taxon>
        <taxon>Stramenopiles</taxon>
        <taxon>Ochrophyta</taxon>
        <taxon>Bolidophyceae</taxon>
        <taxon>Parmales</taxon>
        <taxon>Triparmaceae</taxon>
        <taxon>Triparma</taxon>
    </lineage>
</organism>
<dbReference type="PROSITE" id="PS51192">
    <property type="entry name" value="HELICASE_ATP_BIND_1"/>
    <property type="match status" value="1"/>
</dbReference>
<dbReference type="GO" id="GO:0005524">
    <property type="term" value="F:ATP binding"/>
    <property type="evidence" value="ECO:0007669"/>
    <property type="project" value="UniProtKB-KW"/>
</dbReference>
<dbReference type="PROSITE" id="PS51194">
    <property type="entry name" value="HELICASE_CTER"/>
    <property type="match status" value="1"/>
</dbReference>
<feature type="domain" description="Helicase ATP-binding" evidence="10">
    <location>
        <begin position="188"/>
        <end position="368"/>
    </location>
</feature>
<dbReference type="AlphaFoldDB" id="A0A9W7GFG5"/>
<keyword evidence="8" id="KW-0539">Nucleus</keyword>
<feature type="region of interest" description="Disordered" evidence="9">
    <location>
        <begin position="1"/>
        <end position="82"/>
    </location>
</feature>
<protein>
    <submittedName>
        <fullName evidence="12">Uncharacterized protein</fullName>
    </submittedName>
</protein>
<sequence length="761" mass="85411">MKMKNNTKHKLSPKASKSVKSDEIVGETGARVSPSTEDDEAAGSQNDSPNDTVGDDEDQMFAELEAQQALESSGPLVAPSLLGGDAATASLEKQSKTDQLDELLNKAKEYSNFIAEDLKNLREDMAREAQEKETTTQKGKKRSKNADSSVPSKVEASTDKKKVFIQPENLAENCFLKNYQLEGLRWLASLYENGVSGILADEMGLGKTIQVIALLAHLRKNGTYGPHLIVAPLATLPNWTRELEKWLPCANVIRYHGTKDEREAYFKKIDPTTGRDMAPLKKKNRKAPTFPVIVTSYEVAIRDMKQLNSMRNYAYMIVDEGQRLKNRKCCLIKNLRQIGADNRLLLSGTPIQNNLDELWSLLNFINPQIFDDLSVFQSWFGFKDIGAGGTDEEEILRTQKNDAIVSKLHEILRPFLLRRIKKDVLTDMPPKKEVVVYAGMSKLQQGYASKINNHELRTELMKTGIDGAKNISEVNPLMNHRKNCNHPFLFGEPIDPATGQHIGTTHPQILIRASGKMNLLDRMLTRLWKDKHQVLIFSQMTSILSIIEDYLILKNWKYCRIDGSTKIDDRQSQMDAFNAEKTNGADGGRNNGDDRHFVFLLSTRAGGLGINLASADTCIIFDSDWNPHQDSQAQDRCHRIGQNKPVAVYRLLTAGKDSADMDMMKKAISKKKLDRMVIAGGDFREGGQRSKGELTEDTLSSLLADDLKKDDVEDIKISEDELDMIMDRGRLFGEVDLESDGKMYSILEDKEGESDLLKSTF</sequence>
<dbReference type="GO" id="GO:0004386">
    <property type="term" value="F:helicase activity"/>
    <property type="evidence" value="ECO:0007669"/>
    <property type="project" value="UniProtKB-KW"/>
</dbReference>
<dbReference type="EMBL" id="BRYA01000174">
    <property type="protein sequence ID" value="GMI42549.1"/>
    <property type="molecule type" value="Genomic_DNA"/>
</dbReference>
<dbReference type="PANTHER" id="PTHR10799">
    <property type="entry name" value="SNF2/RAD54 HELICASE FAMILY"/>
    <property type="match status" value="1"/>
</dbReference>
<evidence type="ECO:0000259" key="11">
    <source>
        <dbReference type="PROSITE" id="PS51194"/>
    </source>
</evidence>
<dbReference type="InterPro" id="IPR049730">
    <property type="entry name" value="SNF2/RAD54-like_C"/>
</dbReference>
<proteinExistence type="inferred from homology"/>
<comment type="similarity">
    <text evidence="2">Belongs to the SNF2/RAD54 helicase family.</text>
</comment>
<gene>
    <name evidence="12" type="ORF">TrCOL_g2662</name>
</gene>
<dbReference type="Pfam" id="PF00176">
    <property type="entry name" value="SNF2-rel_dom"/>
    <property type="match status" value="1"/>
</dbReference>
<evidence type="ECO:0000256" key="3">
    <source>
        <dbReference type="ARBA" id="ARBA00022741"/>
    </source>
</evidence>
<evidence type="ECO:0000256" key="2">
    <source>
        <dbReference type="ARBA" id="ARBA00007025"/>
    </source>
</evidence>
<evidence type="ECO:0000256" key="9">
    <source>
        <dbReference type="SAM" id="MobiDB-lite"/>
    </source>
</evidence>
<dbReference type="InterPro" id="IPR027417">
    <property type="entry name" value="P-loop_NTPase"/>
</dbReference>
<evidence type="ECO:0000313" key="12">
    <source>
        <dbReference type="EMBL" id="GMI42549.1"/>
    </source>
</evidence>
<dbReference type="GO" id="GO:0016787">
    <property type="term" value="F:hydrolase activity"/>
    <property type="evidence" value="ECO:0007669"/>
    <property type="project" value="UniProtKB-KW"/>
</dbReference>
<dbReference type="Pfam" id="PF00271">
    <property type="entry name" value="Helicase_C"/>
    <property type="match status" value="1"/>
</dbReference>
<dbReference type="InterPro" id="IPR038718">
    <property type="entry name" value="SNF2-like_sf"/>
</dbReference>